<dbReference type="OrthoDB" id="6402691at2"/>
<sequence length="79" mass="9394">MENITKKKSLSQWFFGEYSWTFKFSWVLATLVCVYLGATREENIWVLLVNGHVNSAFLLYILGCLSDFRYRFIKESRNN</sequence>
<reference evidence="1" key="1">
    <citation type="submission" date="2019-10" db="EMBL/GenBank/DDBJ databases">
        <title>Shewanella sp. YLB-07 whole genome sequence.</title>
        <authorList>
            <person name="Yu L."/>
        </authorList>
    </citation>
    <scope>NUCLEOTIDE SEQUENCE [LARGE SCALE GENOMIC DNA]</scope>
    <source>
        <strain evidence="1">YLB-08</strain>
    </source>
</reference>
<protein>
    <submittedName>
        <fullName evidence="1">Uncharacterized protein</fullName>
    </submittedName>
</protein>
<proteinExistence type="predicted"/>
<name>A0A550APV9_9GAMM</name>
<organism evidence="1">
    <name type="scientific">Shewanella eurypsychrophilus</name>
    <dbReference type="NCBI Taxonomy" id="2593656"/>
    <lineage>
        <taxon>Bacteria</taxon>
        <taxon>Pseudomonadati</taxon>
        <taxon>Pseudomonadota</taxon>
        <taxon>Gammaproteobacteria</taxon>
        <taxon>Alteromonadales</taxon>
        <taxon>Shewanellaceae</taxon>
        <taxon>Shewanella</taxon>
    </lineage>
</organism>
<dbReference type="AlphaFoldDB" id="A0A550APV9"/>
<gene>
    <name evidence="1" type="ORF">FM038_009570</name>
</gene>
<dbReference type="EMBL" id="CP045503">
    <property type="protein sequence ID" value="QPG57667.1"/>
    <property type="molecule type" value="Genomic_DNA"/>
</dbReference>
<accession>A0A550APV9</accession>
<evidence type="ECO:0000313" key="1">
    <source>
        <dbReference type="EMBL" id="QPG57667.1"/>
    </source>
</evidence>